<name>A0A098S5K6_9BACT</name>
<dbReference type="STRING" id="1524460.IX84_15385"/>
<dbReference type="Gene3D" id="3.20.20.80">
    <property type="entry name" value="Glycosidases"/>
    <property type="match status" value="1"/>
</dbReference>
<protein>
    <recommendedName>
        <fullName evidence="2">Glycosyl hydrolase-like 10 domain-containing protein</fullName>
    </recommendedName>
</protein>
<dbReference type="Pfam" id="PF02638">
    <property type="entry name" value="GHL10"/>
    <property type="match status" value="1"/>
</dbReference>
<accession>A0A098S5K6</accession>
<proteinExistence type="predicted"/>
<dbReference type="EMBL" id="JPOS01000037">
    <property type="protein sequence ID" value="KGE87380.1"/>
    <property type="molecule type" value="Genomic_DNA"/>
</dbReference>
<dbReference type="AlphaFoldDB" id="A0A098S5K6"/>
<evidence type="ECO:0000313" key="4">
    <source>
        <dbReference type="Proteomes" id="UP000029736"/>
    </source>
</evidence>
<keyword evidence="4" id="KW-1185">Reference proteome</keyword>
<sequence>MPALKQRLNSFLLLPLLVLASTLYGQAGRPLKREFRGVWVATVLNLDYPKSPSAWPTAHQEEWRNLLDKLKATGFNAVVAQVRPAADAFYPSAYAPWSAYLTGKQGLPPSPEYDVLKFMIEEAHERGMDFHAWLNPYRVSMNLDTAQLSPNQVFYQHRDWVVLYGNRYYLNPGLPQVRQHLSAVVAEIAGRYDIDGIHFDDYFYPYPVAGTPFPDSLAFEQYGRAQFDTIADWRRYSVNRLIEMVDSTLEKHAPHAEFGVSPFGVWRNRAEDPRGSATQASIGAYDALYADALRWAEEGWIDYLVPQLYWHIGFEVADHAELQRWWSRHKGKAKLYVGYAAYKVGRDNMEQWLLPDELPRQIQLGRSNPDIDGGIFFRAASTLYGDLGVRDSLQAAFATPALLPAHQHKEGPVPAAPRLRKAKTRRDGTLLKWKFGKGDRKNRPHYYVVYRFEGNQPVNLDQPEHILHLTHFGTGKRRYKFMDNTTEPGHTYIYMVTGISRTHREGPPSKRAELKR</sequence>
<evidence type="ECO:0000259" key="2">
    <source>
        <dbReference type="Pfam" id="PF02638"/>
    </source>
</evidence>
<feature type="domain" description="Glycosyl hydrolase-like 10" evidence="2">
    <location>
        <begin position="34"/>
        <end position="348"/>
    </location>
</feature>
<dbReference type="InterPro" id="IPR052177">
    <property type="entry name" value="Divisome_Glycosyl_Hydrolase"/>
</dbReference>
<dbReference type="SUPFAM" id="SSF51445">
    <property type="entry name" value="(Trans)glycosidases"/>
    <property type="match status" value="1"/>
</dbReference>
<dbReference type="PANTHER" id="PTHR43405:SF1">
    <property type="entry name" value="GLYCOSYL HYDROLASE DIGH"/>
    <property type="match status" value="1"/>
</dbReference>
<reference evidence="3 4" key="1">
    <citation type="journal article" date="2014" name="Int. J. Syst. Evol. Microbiol.">
        <title>Phaeodactylibacter xiamenensis gen. nov., sp. nov., a member of the family Saprospiraceae isolated from the marine alga Phaeodactylum tricornutum.</title>
        <authorList>
            <person name="Chen Z.Jr."/>
            <person name="Lei X."/>
            <person name="Lai Q."/>
            <person name="Li Y."/>
            <person name="Zhang B."/>
            <person name="Zhang J."/>
            <person name="Zhang H."/>
            <person name="Yang L."/>
            <person name="Zheng W."/>
            <person name="Tian Y."/>
            <person name="Yu Z."/>
            <person name="Xu H.Jr."/>
            <person name="Zheng T."/>
        </authorList>
    </citation>
    <scope>NUCLEOTIDE SEQUENCE [LARGE SCALE GENOMIC DNA]</scope>
    <source>
        <strain evidence="3 4">KD52</strain>
    </source>
</reference>
<dbReference type="InterPro" id="IPR017853">
    <property type="entry name" value="GH"/>
</dbReference>
<dbReference type="Proteomes" id="UP000029736">
    <property type="component" value="Unassembled WGS sequence"/>
</dbReference>
<evidence type="ECO:0000256" key="1">
    <source>
        <dbReference type="ARBA" id="ARBA00022729"/>
    </source>
</evidence>
<comment type="caution">
    <text evidence="3">The sequence shown here is derived from an EMBL/GenBank/DDBJ whole genome shotgun (WGS) entry which is preliminary data.</text>
</comment>
<dbReference type="InterPro" id="IPR003790">
    <property type="entry name" value="GHL10"/>
</dbReference>
<organism evidence="3 4">
    <name type="scientific">Phaeodactylibacter xiamenensis</name>
    <dbReference type="NCBI Taxonomy" id="1524460"/>
    <lineage>
        <taxon>Bacteria</taxon>
        <taxon>Pseudomonadati</taxon>
        <taxon>Bacteroidota</taxon>
        <taxon>Saprospiria</taxon>
        <taxon>Saprospirales</taxon>
        <taxon>Haliscomenobacteraceae</taxon>
        <taxon>Phaeodactylibacter</taxon>
    </lineage>
</organism>
<evidence type="ECO:0000313" key="3">
    <source>
        <dbReference type="EMBL" id="KGE87380.1"/>
    </source>
</evidence>
<keyword evidence="1" id="KW-0732">Signal</keyword>
<gene>
    <name evidence="3" type="ORF">IX84_15385</name>
</gene>
<dbReference type="PANTHER" id="PTHR43405">
    <property type="entry name" value="GLYCOSYL HYDROLASE DIGH"/>
    <property type="match status" value="1"/>
</dbReference>